<gene>
    <name evidence="1" type="ORF">ENN47_09370</name>
</gene>
<evidence type="ECO:0000313" key="1">
    <source>
        <dbReference type="EMBL" id="HDP78373.1"/>
    </source>
</evidence>
<dbReference type="GO" id="GO:0008233">
    <property type="term" value="F:peptidase activity"/>
    <property type="evidence" value="ECO:0007669"/>
    <property type="project" value="UniProtKB-KW"/>
</dbReference>
<dbReference type="Gene3D" id="2.40.10.10">
    <property type="entry name" value="Trypsin-like serine proteases"/>
    <property type="match status" value="1"/>
</dbReference>
<dbReference type="Proteomes" id="UP000886198">
    <property type="component" value="Unassembled WGS sequence"/>
</dbReference>
<organism evidence="1">
    <name type="scientific">Mesotoga infera</name>
    <dbReference type="NCBI Taxonomy" id="1236046"/>
    <lineage>
        <taxon>Bacteria</taxon>
        <taxon>Thermotogati</taxon>
        <taxon>Thermotogota</taxon>
        <taxon>Thermotogae</taxon>
        <taxon>Kosmotogales</taxon>
        <taxon>Kosmotogaceae</taxon>
        <taxon>Mesotoga</taxon>
    </lineage>
</organism>
<keyword evidence="1" id="KW-0378">Hydrolase</keyword>
<dbReference type="EMBL" id="DSBT01000286">
    <property type="protein sequence ID" value="HDP78373.1"/>
    <property type="molecule type" value="Genomic_DNA"/>
</dbReference>
<reference evidence="1" key="1">
    <citation type="journal article" date="2020" name="mSystems">
        <title>Genome- and Community-Level Interaction Insights into Carbon Utilization and Element Cycling Functions of Hydrothermarchaeota in Hydrothermal Sediment.</title>
        <authorList>
            <person name="Zhou Z."/>
            <person name="Liu Y."/>
            <person name="Xu W."/>
            <person name="Pan J."/>
            <person name="Luo Z.H."/>
            <person name="Li M."/>
        </authorList>
    </citation>
    <scope>NUCLEOTIDE SEQUENCE [LARGE SCALE GENOMIC DNA]</scope>
    <source>
        <strain evidence="1">SpSt-1179</strain>
    </source>
</reference>
<dbReference type="InterPro" id="IPR043504">
    <property type="entry name" value="Peptidase_S1_PA_chymotrypsin"/>
</dbReference>
<keyword evidence="1" id="KW-0645">Protease</keyword>
<accession>A0A7C1CZJ5</accession>
<dbReference type="AlphaFoldDB" id="A0A7C1CZJ5"/>
<feature type="non-terminal residue" evidence="1">
    <location>
        <position position="86"/>
    </location>
</feature>
<name>A0A7C1CZJ5_9BACT</name>
<dbReference type="GO" id="GO:0006508">
    <property type="term" value="P:proteolysis"/>
    <property type="evidence" value="ECO:0007669"/>
    <property type="project" value="UniProtKB-KW"/>
</dbReference>
<protein>
    <submittedName>
        <fullName evidence="1">Serine protease</fullName>
    </submittedName>
</protein>
<proteinExistence type="predicted"/>
<comment type="caution">
    <text evidence="1">The sequence shown here is derived from an EMBL/GenBank/DDBJ whole genome shotgun (WGS) entry which is preliminary data.</text>
</comment>
<sequence>MRKVLLVVVVVLLSVASLALVNEGYESPVVNVVQAAGPAVVKVDVEATRKYSITDPYGFEDFFRRFFGEIPDQKVTGVGSGFIFSK</sequence>